<proteinExistence type="predicted"/>
<reference evidence="1 2" key="1">
    <citation type="submission" date="2015-07" db="EMBL/GenBank/DDBJ databases">
        <title>Lactobacillus korensis/26-25/ whole genome sequencing.</title>
        <authorList>
            <person name="Kim M.K."/>
            <person name="Im W.-T."/>
            <person name="Srinivasan S."/>
            <person name="Lee J.-J."/>
        </authorList>
    </citation>
    <scope>NUCLEOTIDE SEQUENCE [LARGE SCALE GENOMIC DNA]</scope>
    <source>
        <strain evidence="1 2">26-25</strain>
    </source>
</reference>
<dbReference type="GO" id="GO:0044010">
    <property type="term" value="P:single-species biofilm formation"/>
    <property type="evidence" value="ECO:0007669"/>
    <property type="project" value="InterPro"/>
</dbReference>
<keyword evidence="2" id="KW-1185">Reference proteome</keyword>
<organism evidence="1 2">
    <name type="scientific">Levilactobacillus koreensis</name>
    <dbReference type="NCBI Taxonomy" id="637971"/>
    <lineage>
        <taxon>Bacteria</taxon>
        <taxon>Bacillati</taxon>
        <taxon>Bacillota</taxon>
        <taxon>Bacilli</taxon>
        <taxon>Lactobacillales</taxon>
        <taxon>Lactobacillaceae</taxon>
        <taxon>Levilactobacillus</taxon>
    </lineage>
</organism>
<sequence length="95" mass="11293">MNKFEALARLKYLVSRNQFSMVSRQATHATPVTSVLAKLIVQQLLIQDFKKYDQDHDRPGEYLWIFKTDYGAIYYLKFKFTSNKQHVKFISFHLS</sequence>
<evidence type="ECO:0000313" key="1">
    <source>
        <dbReference type="EMBL" id="AKP64278.1"/>
    </source>
</evidence>
<dbReference type="InterPro" id="IPR031451">
    <property type="entry name" value="MqsR_toxin"/>
</dbReference>
<dbReference type="GO" id="GO:0017148">
    <property type="term" value="P:negative regulation of translation"/>
    <property type="evidence" value="ECO:0007669"/>
    <property type="project" value="InterPro"/>
</dbReference>
<dbReference type="GO" id="GO:0009372">
    <property type="term" value="P:quorum sensing"/>
    <property type="evidence" value="ECO:0007669"/>
    <property type="project" value="InterPro"/>
</dbReference>
<gene>
    <name evidence="1" type="ORF">ABN16_04225</name>
</gene>
<accession>A0AAC8UU82</accession>
<evidence type="ECO:0000313" key="2">
    <source>
        <dbReference type="Proteomes" id="UP000036000"/>
    </source>
</evidence>
<dbReference type="KEGG" id="lko:ABN16_04225"/>
<dbReference type="RefSeq" id="WP_048733179.1">
    <property type="nucleotide sequence ID" value="NZ_CP012033.1"/>
</dbReference>
<protein>
    <submittedName>
        <fullName evidence="1">Prophage ps3 protein 02</fullName>
    </submittedName>
</protein>
<dbReference type="Proteomes" id="UP000036000">
    <property type="component" value="Chromosome"/>
</dbReference>
<dbReference type="AlphaFoldDB" id="A0AAC8UU82"/>
<dbReference type="Pfam" id="PF15723">
    <property type="entry name" value="MqsR_toxin"/>
    <property type="match status" value="1"/>
</dbReference>
<name>A0AAC8UU82_9LACO</name>
<dbReference type="EMBL" id="CP012033">
    <property type="protein sequence ID" value="AKP64278.1"/>
    <property type="molecule type" value="Genomic_DNA"/>
</dbReference>